<dbReference type="AlphaFoldDB" id="A0AAU8J2G9"/>
<keyword evidence="4" id="KW-0862">Zinc</keyword>
<feature type="domain" description="Metallo-beta-lactamase" evidence="5">
    <location>
        <begin position="17"/>
        <end position="217"/>
    </location>
</feature>
<gene>
    <name evidence="6" type="ORF">ABII15_35765</name>
</gene>
<evidence type="ECO:0000256" key="1">
    <source>
        <dbReference type="ARBA" id="ARBA00007749"/>
    </source>
</evidence>
<dbReference type="GO" id="GO:0046872">
    <property type="term" value="F:metal ion binding"/>
    <property type="evidence" value="ECO:0007669"/>
    <property type="project" value="UniProtKB-KW"/>
</dbReference>
<protein>
    <submittedName>
        <fullName evidence="6">MBL fold metallo-hydrolase</fullName>
    </submittedName>
</protein>
<organism evidence="6">
    <name type="scientific">Streptomyces tabacisoli</name>
    <dbReference type="NCBI Taxonomy" id="3156398"/>
    <lineage>
        <taxon>Bacteria</taxon>
        <taxon>Bacillati</taxon>
        <taxon>Actinomycetota</taxon>
        <taxon>Actinomycetes</taxon>
        <taxon>Kitasatosporales</taxon>
        <taxon>Streptomycetaceae</taxon>
        <taxon>Streptomyces</taxon>
    </lineage>
</organism>
<evidence type="ECO:0000256" key="4">
    <source>
        <dbReference type="ARBA" id="ARBA00022833"/>
    </source>
</evidence>
<sequence length="238" mass="26177">MGCHHEKLDENGVLDFDLGGFLVRTGDRVVLIDAGAGDVTDLLLPHGGRYSGGTFLDSLRSYGLTPEDVTDVCLTHLHWDHVGWASHKGEVVFPNATYRLHETEWDHFVERGNASPAVLTSMLPVKNRIEPFSEDFTVAPGLDSLHTPGHTPGSVSYVVSQGKRRAIMLGDVVHSVVELEERDWEALYDVDPSAASAVRNLIADEAADTEDLVVGAHFPDLRFGRLVTIDGERRFRPV</sequence>
<dbReference type="GO" id="GO:0016787">
    <property type="term" value="F:hydrolase activity"/>
    <property type="evidence" value="ECO:0007669"/>
    <property type="project" value="UniProtKB-KW"/>
</dbReference>
<accession>A0AAU8J2G9</accession>
<dbReference type="InterPro" id="IPR001279">
    <property type="entry name" value="Metallo-B-lactamas"/>
</dbReference>
<evidence type="ECO:0000259" key="5">
    <source>
        <dbReference type="SMART" id="SM00849"/>
    </source>
</evidence>
<dbReference type="PANTHER" id="PTHR42978:SF6">
    <property type="entry name" value="QUORUM-QUENCHING LACTONASE YTNP-RELATED"/>
    <property type="match status" value="1"/>
</dbReference>
<dbReference type="InterPro" id="IPR051013">
    <property type="entry name" value="MBL_superfamily_lactonases"/>
</dbReference>
<name>A0AAU8J2G9_9ACTN</name>
<dbReference type="SUPFAM" id="SSF56281">
    <property type="entry name" value="Metallo-hydrolase/oxidoreductase"/>
    <property type="match status" value="1"/>
</dbReference>
<dbReference type="InterPro" id="IPR036866">
    <property type="entry name" value="RibonucZ/Hydroxyglut_hydro"/>
</dbReference>
<evidence type="ECO:0000256" key="2">
    <source>
        <dbReference type="ARBA" id="ARBA00022723"/>
    </source>
</evidence>
<evidence type="ECO:0000313" key="6">
    <source>
        <dbReference type="EMBL" id="XCJ74999.1"/>
    </source>
</evidence>
<dbReference type="KEGG" id="stac:ABII15_35765"/>
<dbReference type="Gene3D" id="3.60.15.10">
    <property type="entry name" value="Ribonuclease Z/Hydroxyacylglutathione hydrolase-like"/>
    <property type="match status" value="1"/>
</dbReference>
<proteinExistence type="inferred from homology"/>
<dbReference type="PANTHER" id="PTHR42978">
    <property type="entry name" value="QUORUM-QUENCHING LACTONASE YTNP-RELATED-RELATED"/>
    <property type="match status" value="1"/>
</dbReference>
<dbReference type="RefSeq" id="WP_353946435.1">
    <property type="nucleotide sequence ID" value="NZ_CP159534.1"/>
</dbReference>
<dbReference type="Pfam" id="PF00753">
    <property type="entry name" value="Lactamase_B"/>
    <property type="match status" value="1"/>
</dbReference>
<keyword evidence="3" id="KW-0378">Hydrolase</keyword>
<dbReference type="EMBL" id="CP159534">
    <property type="protein sequence ID" value="XCJ74999.1"/>
    <property type="molecule type" value="Genomic_DNA"/>
</dbReference>
<dbReference type="SMART" id="SM00849">
    <property type="entry name" value="Lactamase_B"/>
    <property type="match status" value="1"/>
</dbReference>
<reference evidence="6" key="1">
    <citation type="submission" date="2024-06" db="EMBL/GenBank/DDBJ databases">
        <title>Streptomyces sp. strain HUAS MG91 genome sequences.</title>
        <authorList>
            <person name="Mo P."/>
        </authorList>
    </citation>
    <scope>NUCLEOTIDE SEQUENCE</scope>
    <source>
        <strain evidence="6">HUAS MG91</strain>
    </source>
</reference>
<keyword evidence="2" id="KW-0479">Metal-binding</keyword>
<evidence type="ECO:0000256" key="3">
    <source>
        <dbReference type="ARBA" id="ARBA00022801"/>
    </source>
</evidence>
<dbReference type="CDD" id="cd07720">
    <property type="entry name" value="OPHC2-like_MBL-fold"/>
    <property type="match status" value="1"/>
</dbReference>
<comment type="similarity">
    <text evidence="1">Belongs to the metallo-beta-lactamase superfamily.</text>
</comment>